<sequence length="311" mass="35333">MAPLLEEQMTADKPPFTFVGVDYFGPLNVKLGRHRGGAWEGMIRSTKNIFKPLINQQLLSDEQLLPFMAETERIMNDRPITAISDDCRDLPVLTPNMPSLMKSNTSTPQAHSSYRTKSKLTSYRLKKQGLTRTYRDSSKRTQYRSNKSRIRYSNRYSSKQTSRRSRYRSTKPAIKRRYPASVINTSYRRKKLVAKKKYRKTCYRSNKPERKQKIRTPEITQTNSAPLKNRPKEPEPKQTIPDTEKQSFSDAKDRPADAAGPAEAAGQQGPARLNGPSEAAGQQGPARLNGPAEAAGMYEFSFVHIIYRAKA</sequence>
<reference evidence="2" key="1">
    <citation type="submission" date="2018-11" db="EMBL/GenBank/DDBJ databases">
        <authorList>
            <person name="Alioto T."/>
            <person name="Alioto T."/>
        </authorList>
    </citation>
    <scope>NUCLEOTIDE SEQUENCE</scope>
</reference>
<gene>
    <name evidence="2" type="ORF">MGAL_10B083040</name>
</gene>
<feature type="compositionally biased region" description="Basic residues" evidence="1">
    <location>
        <begin position="114"/>
        <end position="129"/>
    </location>
</feature>
<dbReference type="OrthoDB" id="10050666at2759"/>
<dbReference type="PANTHER" id="PTHR47331">
    <property type="entry name" value="PHD-TYPE DOMAIN-CONTAINING PROTEIN"/>
    <property type="match status" value="1"/>
</dbReference>
<name>A0A8B6EQ97_MYTGA</name>
<accession>A0A8B6EQ97</accession>
<feature type="compositionally biased region" description="Low complexity" evidence="1">
    <location>
        <begin position="257"/>
        <end position="272"/>
    </location>
</feature>
<feature type="region of interest" description="Disordered" evidence="1">
    <location>
        <begin position="96"/>
        <end position="290"/>
    </location>
</feature>
<evidence type="ECO:0000256" key="1">
    <source>
        <dbReference type="SAM" id="MobiDB-lite"/>
    </source>
</evidence>
<organism evidence="2 3">
    <name type="scientific">Mytilus galloprovincialis</name>
    <name type="common">Mediterranean mussel</name>
    <dbReference type="NCBI Taxonomy" id="29158"/>
    <lineage>
        <taxon>Eukaryota</taxon>
        <taxon>Metazoa</taxon>
        <taxon>Spiralia</taxon>
        <taxon>Lophotrochozoa</taxon>
        <taxon>Mollusca</taxon>
        <taxon>Bivalvia</taxon>
        <taxon>Autobranchia</taxon>
        <taxon>Pteriomorphia</taxon>
        <taxon>Mytilida</taxon>
        <taxon>Mytiloidea</taxon>
        <taxon>Mytilidae</taxon>
        <taxon>Mytilinae</taxon>
        <taxon>Mytilus</taxon>
    </lineage>
</organism>
<evidence type="ECO:0000313" key="3">
    <source>
        <dbReference type="Proteomes" id="UP000596742"/>
    </source>
</evidence>
<proteinExistence type="predicted"/>
<dbReference type="AlphaFoldDB" id="A0A8B6EQ97"/>
<keyword evidence="3" id="KW-1185">Reference proteome</keyword>
<dbReference type="PANTHER" id="PTHR47331:SF1">
    <property type="entry name" value="GAG-LIKE PROTEIN"/>
    <property type="match status" value="1"/>
</dbReference>
<comment type="caution">
    <text evidence="2">The sequence shown here is derived from an EMBL/GenBank/DDBJ whole genome shotgun (WGS) entry which is preliminary data.</text>
</comment>
<feature type="compositionally biased region" description="Basic and acidic residues" evidence="1">
    <location>
        <begin position="230"/>
        <end position="256"/>
    </location>
</feature>
<evidence type="ECO:0000313" key="2">
    <source>
        <dbReference type="EMBL" id="VDI37578.1"/>
    </source>
</evidence>
<feature type="compositionally biased region" description="Polar residues" evidence="1">
    <location>
        <begin position="101"/>
        <end position="113"/>
    </location>
</feature>
<feature type="compositionally biased region" description="Basic residues" evidence="1">
    <location>
        <begin position="161"/>
        <end position="178"/>
    </location>
</feature>
<dbReference type="EMBL" id="UYJE01005472">
    <property type="protein sequence ID" value="VDI37578.1"/>
    <property type="molecule type" value="Genomic_DNA"/>
</dbReference>
<feature type="compositionally biased region" description="Basic residues" evidence="1">
    <location>
        <begin position="187"/>
        <end position="202"/>
    </location>
</feature>
<protein>
    <submittedName>
        <fullName evidence="2">Uncharacterized protein</fullName>
    </submittedName>
</protein>
<dbReference type="Proteomes" id="UP000596742">
    <property type="component" value="Unassembled WGS sequence"/>
</dbReference>